<name>A0A921NXV2_9GAMM</name>
<dbReference type="CDD" id="cd06171">
    <property type="entry name" value="Sigma70_r4"/>
    <property type="match status" value="1"/>
</dbReference>
<keyword evidence="2" id="KW-0805">Transcription regulation</keyword>
<dbReference type="InterPro" id="IPR039425">
    <property type="entry name" value="RNA_pol_sigma-70-like"/>
</dbReference>
<keyword evidence="8" id="KW-1185">Reference proteome</keyword>
<dbReference type="SUPFAM" id="SSF88946">
    <property type="entry name" value="Sigma2 domain of RNA polymerase sigma factors"/>
    <property type="match status" value="1"/>
</dbReference>
<dbReference type="Pfam" id="PF04542">
    <property type="entry name" value="Sigma70_r2"/>
    <property type="match status" value="1"/>
</dbReference>
<protein>
    <submittedName>
        <fullName evidence="7">RNA polymerase subunit sigma-24</fullName>
    </submittedName>
</protein>
<dbReference type="GO" id="GO:0006352">
    <property type="term" value="P:DNA-templated transcription initiation"/>
    <property type="evidence" value="ECO:0007669"/>
    <property type="project" value="InterPro"/>
</dbReference>
<dbReference type="PANTHER" id="PTHR43133">
    <property type="entry name" value="RNA POLYMERASE ECF-TYPE SIGMA FACTO"/>
    <property type="match status" value="1"/>
</dbReference>
<gene>
    <name evidence="7" type="ORF">CR938_08290</name>
</gene>
<evidence type="ECO:0000259" key="5">
    <source>
        <dbReference type="Pfam" id="PF04542"/>
    </source>
</evidence>
<dbReference type="Proteomes" id="UP000717981">
    <property type="component" value="Unassembled WGS sequence"/>
</dbReference>
<organism evidence="7 8">
    <name type="scientific">Pseudoxanthomonas taiwanensis</name>
    <dbReference type="NCBI Taxonomy" id="176598"/>
    <lineage>
        <taxon>Bacteria</taxon>
        <taxon>Pseudomonadati</taxon>
        <taxon>Pseudomonadota</taxon>
        <taxon>Gammaproteobacteria</taxon>
        <taxon>Lysobacterales</taxon>
        <taxon>Lysobacteraceae</taxon>
        <taxon>Pseudoxanthomonas</taxon>
    </lineage>
</organism>
<dbReference type="InterPro" id="IPR013249">
    <property type="entry name" value="RNA_pol_sigma70_r4_t2"/>
</dbReference>
<evidence type="ECO:0000256" key="3">
    <source>
        <dbReference type="ARBA" id="ARBA00023082"/>
    </source>
</evidence>
<dbReference type="InterPro" id="IPR007627">
    <property type="entry name" value="RNA_pol_sigma70_r2"/>
</dbReference>
<dbReference type="InterPro" id="IPR036388">
    <property type="entry name" value="WH-like_DNA-bd_sf"/>
</dbReference>
<dbReference type="PANTHER" id="PTHR43133:SF63">
    <property type="entry name" value="RNA POLYMERASE SIGMA FACTOR FECI-RELATED"/>
    <property type="match status" value="1"/>
</dbReference>
<comment type="similarity">
    <text evidence="1">Belongs to the sigma-70 factor family. ECF subfamily.</text>
</comment>
<dbReference type="OrthoDB" id="6689546at2"/>
<keyword evidence="4" id="KW-0804">Transcription</keyword>
<comment type="caution">
    <text evidence="7">The sequence shown here is derived from an EMBL/GenBank/DDBJ whole genome shotgun (WGS) entry which is preliminary data.</text>
</comment>
<dbReference type="RefSeq" id="WP_162124561.1">
    <property type="nucleotide sequence ID" value="NZ_PDWK01000035.1"/>
</dbReference>
<dbReference type="Gene3D" id="1.10.1740.10">
    <property type="match status" value="1"/>
</dbReference>
<dbReference type="Pfam" id="PF08281">
    <property type="entry name" value="Sigma70_r4_2"/>
    <property type="match status" value="1"/>
</dbReference>
<proteinExistence type="inferred from homology"/>
<dbReference type="GO" id="GO:0003677">
    <property type="term" value="F:DNA binding"/>
    <property type="evidence" value="ECO:0007669"/>
    <property type="project" value="InterPro"/>
</dbReference>
<dbReference type="InterPro" id="IPR013325">
    <property type="entry name" value="RNA_pol_sigma_r2"/>
</dbReference>
<dbReference type="AlphaFoldDB" id="A0A921NXV2"/>
<sequence length="205" mass="22640">MDDSRAGGGGRPPLAVGRAQWLADQILPHEPSLRRWLRERLALSAADADDIIQESYATLAALESVEHVREPRAYLFTVARSLVQQHLRRAQVVAIETMAELDGLGTEAPRACPEGFAPARQQLALAQRLLAELPSRSREVFRMRRIEGLSQREISARLRISQSTVEKHMIKALRLLMAGMSAAEDPDVVAAEGRAGSKERSHGHN</sequence>
<dbReference type="InterPro" id="IPR014284">
    <property type="entry name" value="RNA_pol_sigma-70_dom"/>
</dbReference>
<evidence type="ECO:0000313" key="8">
    <source>
        <dbReference type="Proteomes" id="UP000717981"/>
    </source>
</evidence>
<evidence type="ECO:0000313" key="7">
    <source>
        <dbReference type="EMBL" id="KAF1688809.1"/>
    </source>
</evidence>
<evidence type="ECO:0000256" key="2">
    <source>
        <dbReference type="ARBA" id="ARBA00023015"/>
    </source>
</evidence>
<feature type="domain" description="RNA polymerase sigma-70 region 2" evidence="5">
    <location>
        <begin position="29"/>
        <end position="91"/>
    </location>
</feature>
<accession>A0A921NXV2</accession>
<evidence type="ECO:0000256" key="1">
    <source>
        <dbReference type="ARBA" id="ARBA00010641"/>
    </source>
</evidence>
<dbReference type="NCBIfam" id="TIGR02937">
    <property type="entry name" value="sigma70-ECF"/>
    <property type="match status" value="1"/>
</dbReference>
<dbReference type="InterPro" id="IPR013324">
    <property type="entry name" value="RNA_pol_sigma_r3/r4-like"/>
</dbReference>
<evidence type="ECO:0000259" key="6">
    <source>
        <dbReference type="Pfam" id="PF08281"/>
    </source>
</evidence>
<reference evidence="7" key="1">
    <citation type="submission" date="2017-10" db="EMBL/GenBank/DDBJ databases">
        <title>Whole genome sequencing of members of genus Pseudoxanthomonas.</title>
        <authorList>
            <person name="Kumar S."/>
            <person name="Bansal K."/>
            <person name="Kaur A."/>
            <person name="Patil P."/>
            <person name="Sharma S."/>
            <person name="Patil P.B."/>
        </authorList>
    </citation>
    <scope>NUCLEOTIDE SEQUENCE</scope>
    <source>
        <strain evidence="7">DSM 22914</strain>
    </source>
</reference>
<keyword evidence="3" id="KW-0731">Sigma factor</keyword>
<dbReference type="SUPFAM" id="SSF88659">
    <property type="entry name" value="Sigma3 and sigma4 domains of RNA polymerase sigma factors"/>
    <property type="match status" value="1"/>
</dbReference>
<evidence type="ECO:0000256" key="4">
    <source>
        <dbReference type="ARBA" id="ARBA00023163"/>
    </source>
</evidence>
<dbReference type="EMBL" id="PDWK01000035">
    <property type="protein sequence ID" value="KAF1688809.1"/>
    <property type="molecule type" value="Genomic_DNA"/>
</dbReference>
<dbReference type="GO" id="GO:0016987">
    <property type="term" value="F:sigma factor activity"/>
    <property type="evidence" value="ECO:0007669"/>
    <property type="project" value="UniProtKB-KW"/>
</dbReference>
<feature type="domain" description="RNA polymerase sigma factor 70 region 4 type 2" evidence="6">
    <location>
        <begin position="126"/>
        <end position="175"/>
    </location>
</feature>
<dbReference type="Gene3D" id="1.10.10.10">
    <property type="entry name" value="Winged helix-like DNA-binding domain superfamily/Winged helix DNA-binding domain"/>
    <property type="match status" value="1"/>
</dbReference>